<feature type="signal peptide" evidence="1">
    <location>
        <begin position="1"/>
        <end position="22"/>
    </location>
</feature>
<keyword evidence="3" id="KW-1185">Reference proteome</keyword>
<dbReference type="PROSITE" id="PS51257">
    <property type="entry name" value="PROKAR_LIPOPROTEIN"/>
    <property type="match status" value="1"/>
</dbReference>
<dbReference type="AlphaFoldDB" id="A0A9W6QM51"/>
<dbReference type="EMBL" id="BSSD01000002">
    <property type="protein sequence ID" value="GLW91180.1"/>
    <property type="molecule type" value="Genomic_DNA"/>
</dbReference>
<dbReference type="Proteomes" id="UP001165042">
    <property type="component" value="Unassembled WGS sequence"/>
</dbReference>
<dbReference type="RefSeq" id="WP_285609736.1">
    <property type="nucleotide sequence ID" value="NZ_BSSD01000002.1"/>
</dbReference>
<name>A0A9W6QM51_9PSEU</name>
<evidence type="ECO:0008006" key="4">
    <source>
        <dbReference type="Google" id="ProtNLM"/>
    </source>
</evidence>
<accession>A0A9W6QM51</accession>
<feature type="chain" id="PRO_5040904656" description="PknH-like extracellular domain-containing protein" evidence="1">
    <location>
        <begin position="23"/>
        <end position="300"/>
    </location>
</feature>
<comment type="caution">
    <text evidence="2">The sequence shown here is derived from an EMBL/GenBank/DDBJ whole genome shotgun (WGS) entry which is preliminary data.</text>
</comment>
<evidence type="ECO:0000313" key="2">
    <source>
        <dbReference type="EMBL" id="GLW91180.1"/>
    </source>
</evidence>
<sequence>MRKYSVVVVASTLAVVVAGCGAAEPANKDTSGEPALGQVSTLKETFDLVLPLDAFRATAEQEATINTANDMLIQECMRRFGFERPVAKRPITREPNRRYGISASDDYPNWGYHPSPEQFVDGKNAPENKYKPSDAEWEVITGSGSAVVEGEKVPEGGCLGEAGRALDLYQGGATSRTAVDDFVQKLTVESNVAARADSRVLAAWSAWSTCMDEAGFDYATPWDANDDEDWWTEQTPTEDEITTAEADVACKEKSNTIGINLAVEAAYQDRLVERNAETLNDLRTRLATRVKRATEIASGN</sequence>
<proteinExistence type="predicted"/>
<reference evidence="2" key="1">
    <citation type="submission" date="2023-02" db="EMBL/GenBank/DDBJ databases">
        <title>Actinokineospora globicatena NBRC 15670.</title>
        <authorList>
            <person name="Ichikawa N."/>
            <person name="Sato H."/>
            <person name="Tonouchi N."/>
        </authorList>
    </citation>
    <scope>NUCLEOTIDE SEQUENCE</scope>
    <source>
        <strain evidence="2">NBRC 15670</strain>
    </source>
</reference>
<protein>
    <recommendedName>
        <fullName evidence="4">PknH-like extracellular domain-containing protein</fullName>
    </recommendedName>
</protein>
<evidence type="ECO:0000313" key="3">
    <source>
        <dbReference type="Proteomes" id="UP001165042"/>
    </source>
</evidence>
<organism evidence="2 3">
    <name type="scientific">Actinokineospora globicatena</name>
    <dbReference type="NCBI Taxonomy" id="103729"/>
    <lineage>
        <taxon>Bacteria</taxon>
        <taxon>Bacillati</taxon>
        <taxon>Actinomycetota</taxon>
        <taxon>Actinomycetes</taxon>
        <taxon>Pseudonocardiales</taxon>
        <taxon>Pseudonocardiaceae</taxon>
        <taxon>Actinokineospora</taxon>
    </lineage>
</organism>
<gene>
    <name evidence="2" type="ORF">Aglo03_19960</name>
</gene>
<evidence type="ECO:0000256" key="1">
    <source>
        <dbReference type="SAM" id="SignalP"/>
    </source>
</evidence>
<keyword evidence="1" id="KW-0732">Signal</keyword>